<evidence type="ECO:0000313" key="3">
    <source>
        <dbReference type="Proteomes" id="UP000441102"/>
    </source>
</evidence>
<evidence type="ECO:0000313" key="1">
    <source>
        <dbReference type="EMBL" id="KAB2795060.1"/>
    </source>
</evidence>
<accession>A0A011TJT1</accession>
<reference evidence="2" key="2">
    <citation type="submission" date="2020-09" db="EMBL/GenBank/DDBJ databases">
        <authorList>
            <person name="Dalcin Martins P."/>
        </authorList>
    </citation>
    <scope>NUCLEOTIDE SEQUENCE</scope>
    <source>
        <strain evidence="2">MAG47</strain>
    </source>
</reference>
<evidence type="ECO:0000313" key="4">
    <source>
        <dbReference type="Proteomes" id="UP000642265"/>
    </source>
</evidence>
<comment type="caution">
    <text evidence="2">The sequence shown here is derived from an EMBL/GenBank/DDBJ whole genome shotgun (WGS) entry which is preliminary data.</text>
</comment>
<dbReference type="Proteomes" id="UP000441102">
    <property type="component" value="Unassembled WGS sequence"/>
</dbReference>
<sequence length="92" mass="10380">MESEGAKLQFRAFFMDRTVPVQAETGNRSISLFYRIILTQNRFALLQEMLKLPQSLPGSRVSAVFCPQGLTPELLPEIAGCIWPQENINHTS</sequence>
<dbReference type="EMBL" id="JACZKO010000035">
    <property type="protein sequence ID" value="MBE0561634.1"/>
    <property type="molecule type" value="Genomic_DNA"/>
</dbReference>
<reference evidence="1 3" key="1">
    <citation type="submission" date="2019-09" db="EMBL/GenBank/DDBJ databases">
        <title>Taxonomic organization of the family Brucellaceae based on a phylogenomic approach.</title>
        <authorList>
            <person name="Leclercq S."/>
            <person name="Cloeckaert A."/>
            <person name="Zygmunt M.S."/>
        </authorList>
    </citation>
    <scope>NUCLEOTIDE SEQUENCE [LARGE SCALE GENOMIC DNA]</scope>
    <source>
        <strain evidence="1 3">CCUG 34461</strain>
    </source>
</reference>
<dbReference type="RefSeq" id="WP_010661372.1">
    <property type="nucleotide sequence ID" value="NZ_CP044970.1"/>
</dbReference>
<proteinExistence type="predicted"/>
<name>A0A011TJT1_BRUAN</name>
<evidence type="ECO:0000313" key="2">
    <source>
        <dbReference type="EMBL" id="MBE0561634.1"/>
    </source>
</evidence>
<dbReference type="Proteomes" id="UP000642265">
    <property type="component" value="Unassembled WGS sequence"/>
</dbReference>
<organism evidence="2 4">
    <name type="scientific">Brucella anthropi</name>
    <name type="common">Ochrobactrum anthropi</name>
    <dbReference type="NCBI Taxonomy" id="529"/>
    <lineage>
        <taxon>Bacteria</taxon>
        <taxon>Pseudomonadati</taxon>
        <taxon>Pseudomonadota</taxon>
        <taxon>Alphaproteobacteria</taxon>
        <taxon>Hyphomicrobiales</taxon>
        <taxon>Brucellaceae</taxon>
        <taxon>Brucella/Ochrobactrum group</taxon>
        <taxon>Brucella</taxon>
    </lineage>
</organism>
<reference evidence="2" key="3">
    <citation type="submission" date="2020-10" db="EMBL/GenBank/DDBJ databases">
        <title>Enrichment of novel Verrucomicrobia, Bacteroidetes and Krumholzibacteria in an oxygen-limited, methane- and iron-fed bioreactor inoculated with Bothnian Sea sediments.</title>
        <authorList>
            <person name="Martins P.D."/>
            <person name="de Jong A."/>
            <person name="Lenstra W.K."/>
            <person name="van Helmond N.A.G.M."/>
            <person name="Slomp C.P."/>
            <person name="Jetten M.S.M."/>
            <person name="Welte C.U."/>
            <person name="Rasigraf O."/>
        </authorList>
    </citation>
    <scope>NUCLEOTIDE SEQUENCE</scope>
    <source>
        <strain evidence="2">MAG47</strain>
    </source>
</reference>
<dbReference type="AlphaFoldDB" id="A0A011TJT1"/>
<gene>
    <name evidence="1" type="ORF">F9L06_18570</name>
    <name evidence="2" type="ORF">IH622_12600</name>
</gene>
<dbReference type="GeneID" id="61318294"/>
<protein>
    <submittedName>
        <fullName evidence="2">Uncharacterized protein</fullName>
    </submittedName>
</protein>
<dbReference type="EMBL" id="WBWX01000007">
    <property type="protein sequence ID" value="KAB2795060.1"/>
    <property type="molecule type" value="Genomic_DNA"/>
</dbReference>